<accession>A0A873WHK2</accession>
<dbReference type="KEGG" id="vg:65132447"/>
<organism evidence="1 2">
    <name type="scientific">Providencia phage PSTCR5</name>
    <dbReference type="NCBI Taxonomy" id="2783547"/>
    <lineage>
        <taxon>Viruses</taxon>
        <taxon>Duplodnaviria</taxon>
        <taxon>Heunggongvirae</taxon>
        <taxon>Uroviricota</taxon>
        <taxon>Caudoviricetes</taxon>
        <taxon>Demerecviridae</taxon>
        <taxon>Priunavirus</taxon>
        <taxon>Priunavirus PSTCR5</taxon>
    </lineage>
</organism>
<evidence type="ECO:0000313" key="2">
    <source>
        <dbReference type="Proteomes" id="UP000663042"/>
    </source>
</evidence>
<sequence length="86" mass="9957">MSKRRIDGGITLHPRAKATFREILVYEFMLYHGWTYGILGLNIDKDEDYAYSLVNGEISPTEEDKAKLAKFMKVSVTFINRLLENN</sequence>
<name>A0A873WHK2_9CAUD</name>
<protein>
    <submittedName>
        <fullName evidence="1">Uncharacterized protein</fullName>
    </submittedName>
</protein>
<dbReference type="EMBL" id="MW057857">
    <property type="protein sequence ID" value="QPB12100.1"/>
    <property type="molecule type" value="Genomic_DNA"/>
</dbReference>
<keyword evidence="2" id="KW-1185">Reference proteome</keyword>
<reference evidence="1 2" key="1">
    <citation type="submission" date="2020-10" db="EMBL/GenBank/DDBJ databases">
        <title>Novel bacteriophages targeting Providencia spp. as potential agents for phage therapy.</title>
        <authorList>
            <person name="Rakov C."/>
            <person name="Alkalay-Oren S."/>
            <person name="Coppenhagen-Glazer S."/>
            <person name="Hazan R."/>
        </authorList>
    </citation>
    <scope>NUCLEOTIDE SEQUENCE [LARGE SCALE GENOMIC DNA]</scope>
</reference>
<proteinExistence type="predicted"/>
<dbReference type="Proteomes" id="UP000663042">
    <property type="component" value="Segment"/>
</dbReference>
<evidence type="ECO:0000313" key="1">
    <source>
        <dbReference type="EMBL" id="QPB12100.1"/>
    </source>
</evidence>
<dbReference type="RefSeq" id="YP_010113887.1">
    <property type="nucleotide sequence ID" value="NC_055910.1"/>
</dbReference>
<dbReference type="GeneID" id="65132447"/>